<organism evidence="4 5">
    <name type="scientific">Comamonas serinivorans</name>
    <dbReference type="NCBI Taxonomy" id="1082851"/>
    <lineage>
        <taxon>Bacteria</taxon>
        <taxon>Pseudomonadati</taxon>
        <taxon>Pseudomonadota</taxon>
        <taxon>Betaproteobacteria</taxon>
        <taxon>Burkholderiales</taxon>
        <taxon>Comamonadaceae</taxon>
        <taxon>Comamonas</taxon>
    </lineage>
</organism>
<dbReference type="RefSeq" id="WP_087277001.1">
    <property type="nucleotide sequence ID" value="NZ_CP021455.1"/>
</dbReference>
<accession>A0A1Y0EJD6</accession>
<evidence type="ECO:0000256" key="3">
    <source>
        <dbReference type="SAM" id="MobiDB-lite"/>
    </source>
</evidence>
<dbReference type="Proteomes" id="UP000196138">
    <property type="component" value="Chromosome"/>
</dbReference>
<dbReference type="PANTHER" id="PTHR31088:SF9">
    <property type="entry name" value="PHAGE SHOCK PROTEIN A"/>
    <property type="match status" value="1"/>
</dbReference>
<comment type="similarity">
    <text evidence="1">Belongs to the PspA/Vipp/IM30 family.</text>
</comment>
<evidence type="ECO:0000313" key="5">
    <source>
        <dbReference type="Proteomes" id="UP000196138"/>
    </source>
</evidence>
<sequence length="254" mass="27454">MTIIKKLVTLLRGSARELGQSVVDGNATRIYEQEIVDAKHSITEAKSELATVMAKEMQTARDMERLRGEIRRHEDLAVQALDKANEGLALEVAERVAGLESELQAQTEAHANFAMQVARLKDLIRAAEAKVREHEREIGIARTTESVYRATQSISDSIGATGSNLVSARESLERIKKRHEDLADRMAAAEQLDQEFGHKALERKLAEAGIGPSDKARAADVMARLKARREGGQAASPAAPAAAPTPNGQGSSAS</sequence>
<evidence type="ECO:0000313" key="4">
    <source>
        <dbReference type="EMBL" id="ARU03764.1"/>
    </source>
</evidence>
<reference evidence="4 5" key="1">
    <citation type="submission" date="2017-05" db="EMBL/GenBank/DDBJ databases">
        <authorList>
            <person name="Song R."/>
            <person name="Chenine A.L."/>
            <person name="Ruprecht R.M."/>
        </authorList>
    </citation>
    <scope>NUCLEOTIDE SEQUENCE [LARGE SCALE GENOMIC DNA]</scope>
    <source>
        <strain evidence="4 5">DSM 26136</strain>
    </source>
</reference>
<keyword evidence="5" id="KW-1185">Reference proteome</keyword>
<gene>
    <name evidence="4" type="ORF">CCO03_02860</name>
</gene>
<dbReference type="KEGG" id="cser:CCO03_02860"/>
<feature type="coiled-coil region" evidence="2">
    <location>
        <begin position="117"/>
        <end position="192"/>
    </location>
</feature>
<dbReference type="PANTHER" id="PTHR31088">
    <property type="entry name" value="MEMBRANE-ASSOCIATED PROTEIN VIPP1, CHLOROPLASTIC"/>
    <property type="match status" value="1"/>
</dbReference>
<protein>
    <submittedName>
        <fullName evidence="4">Phage shock protein A</fullName>
    </submittedName>
</protein>
<feature type="compositionally biased region" description="Low complexity" evidence="3">
    <location>
        <begin position="234"/>
        <end position="246"/>
    </location>
</feature>
<dbReference type="OrthoDB" id="8844617at2"/>
<proteinExistence type="inferred from homology"/>
<dbReference type="EMBL" id="CP021455">
    <property type="protein sequence ID" value="ARU03764.1"/>
    <property type="molecule type" value="Genomic_DNA"/>
</dbReference>
<evidence type="ECO:0000256" key="2">
    <source>
        <dbReference type="SAM" id="Coils"/>
    </source>
</evidence>
<keyword evidence="2" id="KW-0175">Coiled coil</keyword>
<feature type="region of interest" description="Disordered" evidence="3">
    <location>
        <begin position="225"/>
        <end position="254"/>
    </location>
</feature>
<name>A0A1Y0EJD6_9BURK</name>
<dbReference type="AlphaFoldDB" id="A0A1Y0EJD6"/>
<evidence type="ECO:0000256" key="1">
    <source>
        <dbReference type="ARBA" id="ARBA00043985"/>
    </source>
</evidence>
<dbReference type="Pfam" id="PF04012">
    <property type="entry name" value="PspA_IM30"/>
    <property type="match status" value="1"/>
</dbReference>
<dbReference type="InterPro" id="IPR007157">
    <property type="entry name" value="PspA_VIPP1"/>
</dbReference>